<evidence type="ECO:0000256" key="10">
    <source>
        <dbReference type="ARBA" id="ARBA00022840"/>
    </source>
</evidence>
<dbReference type="SUPFAM" id="SSF56112">
    <property type="entry name" value="Protein kinase-like (PK-like)"/>
    <property type="match status" value="1"/>
</dbReference>
<dbReference type="PROSITE" id="PS00109">
    <property type="entry name" value="PROTEIN_KINASE_TYR"/>
    <property type="match status" value="1"/>
</dbReference>
<dbReference type="EMBL" id="QJNU01000328">
    <property type="protein sequence ID" value="RYP02143.1"/>
    <property type="molecule type" value="Genomic_DNA"/>
</dbReference>
<comment type="catalytic activity">
    <reaction evidence="13">
        <text>L-threonyl-[protein] + ATP = O-phospho-L-threonyl-[protein] + ADP + H(+)</text>
        <dbReference type="Rhea" id="RHEA:46608"/>
        <dbReference type="Rhea" id="RHEA-COMP:11060"/>
        <dbReference type="Rhea" id="RHEA-COMP:11605"/>
        <dbReference type="ChEBI" id="CHEBI:15378"/>
        <dbReference type="ChEBI" id="CHEBI:30013"/>
        <dbReference type="ChEBI" id="CHEBI:30616"/>
        <dbReference type="ChEBI" id="CHEBI:61977"/>
        <dbReference type="ChEBI" id="CHEBI:456216"/>
        <dbReference type="EC" id="2.7.11.1"/>
    </reaction>
</comment>
<dbReference type="Gene3D" id="3.30.200.20">
    <property type="entry name" value="Phosphorylase Kinase, domain 1"/>
    <property type="match status" value="1"/>
</dbReference>
<dbReference type="InterPro" id="IPR011009">
    <property type="entry name" value="Kinase-like_dom_sf"/>
</dbReference>
<dbReference type="GO" id="GO:0043484">
    <property type="term" value="P:regulation of RNA splicing"/>
    <property type="evidence" value="ECO:0007669"/>
    <property type="project" value="TreeGrafter"/>
</dbReference>
<evidence type="ECO:0000256" key="13">
    <source>
        <dbReference type="ARBA" id="ARBA00047899"/>
    </source>
</evidence>
<sequence length="726" mass="79558">MSGTDAAADLTPSGAGRAKSNSGFSGSRLATHDTTETQIKDDDNDNDVHSGPGTDDREEEEYDQPAYIQPDIEDIENIEHYRRGGFHPVAYGDMLAERFEVVSKLGHGGFATVWLCIDHHKGDADHDHDQVKWRAVKIIRADQSYEERAELRLKQHLESQGVGRREWEANHVSLPLEHFWLDGPNGRHLCESSAVLGPSVSERWEVRMPADRPPLLKYLLYQVAGALRFLHARGVCHGDFTPGNMLLRLGDEATHLSHGEMLALLEERGSAPLEMAEGVAWGDVGAPHAPAYVYEPADLSNLPLRDDAAVIDFGESFLTASPPEWSGIPPEFASPEAIFNHAPGPGSDVWAFACAVVACLTREVLFSAERDGAVAWFEALLGPLPAAYRNAQADQLRRLASLEETTEEEKAWIESDLDRLESGGPFAVGEDSKGAQEHVTALMEHTGIKDPIGATLAKQRIYKDCARDENGNALPDEGMVSVIHKMPEEEVRQLGDLLKKIFKYEPKERIGMDEVLAHPWFANRAKPENLQSTLCDLMSLPPVTEASQDIPSRHSTPFKEEPSDEEGPSPTGNVPPGPSPLAANATPPSSPPPPETQEPNPGPQPQPQPTNRRLGLKDKAKEFAGQVHNGAAKKWKLLQSALPSEQRLTALLAELLAGLLFLTLVMFMLTPKLRPAPKQCPQDTLLVPMTIKSSTSTYYRGLVAFSAPREQGLNDTCTCIVARGMK</sequence>
<dbReference type="Pfam" id="PF00069">
    <property type="entry name" value="Pkinase"/>
    <property type="match status" value="1"/>
</dbReference>
<name>A0A4Q4TAN8_9PEZI</name>
<keyword evidence="10 15" id="KW-0067">ATP-binding</keyword>
<dbReference type="STRING" id="155417.A0A4Q4TAN8"/>
<evidence type="ECO:0000256" key="7">
    <source>
        <dbReference type="ARBA" id="ARBA00022679"/>
    </source>
</evidence>
<dbReference type="InterPro" id="IPR008266">
    <property type="entry name" value="Tyr_kinase_AS"/>
</dbReference>
<evidence type="ECO:0000313" key="19">
    <source>
        <dbReference type="EMBL" id="RYP02143.1"/>
    </source>
</evidence>
<dbReference type="OrthoDB" id="5979581at2759"/>
<feature type="compositionally biased region" description="Polar residues" evidence="16">
    <location>
        <begin position="545"/>
        <end position="555"/>
    </location>
</feature>
<dbReference type="InterPro" id="IPR051175">
    <property type="entry name" value="CLK_kinases"/>
</dbReference>
<dbReference type="EC" id="2.7.11.1" evidence="3"/>
<evidence type="ECO:0000259" key="18">
    <source>
        <dbReference type="PROSITE" id="PS50011"/>
    </source>
</evidence>
<dbReference type="Proteomes" id="UP000293360">
    <property type="component" value="Unassembled WGS sequence"/>
</dbReference>
<feature type="domain" description="Protein kinase" evidence="18">
    <location>
        <begin position="99"/>
        <end position="521"/>
    </location>
</feature>
<dbReference type="Gene3D" id="1.10.510.10">
    <property type="entry name" value="Transferase(Phosphotransferase) domain 1"/>
    <property type="match status" value="1"/>
</dbReference>
<keyword evidence="17" id="KW-0812">Transmembrane</keyword>
<evidence type="ECO:0000256" key="17">
    <source>
        <dbReference type="SAM" id="Phobius"/>
    </source>
</evidence>
<evidence type="ECO:0000256" key="15">
    <source>
        <dbReference type="PROSITE-ProRule" id="PRU10141"/>
    </source>
</evidence>
<feature type="compositionally biased region" description="Basic and acidic residues" evidence="16">
    <location>
        <begin position="30"/>
        <end position="41"/>
    </location>
</feature>
<dbReference type="GO" id="GO:0004674">
    <property type="term" value="F:protein serine/threonine kinase activity"/>
    <property type="evidence" value="ECO:0007669"/>
    <property type="project" value="UniProtKB-KW"/>
</dbReference>
<protein>
    <recommendedName>
        <fullName evidence="5">EKC/KEOPS complex subunit BUD32</fullName>
        <ecNumber evidence="3">2.7.11.1</ecNumber>
    </recommendedName>
    <alternativeName>
        <fullName evidence="11 12">Atypical Serine/threonine protein kinase BUD32</fullName>
    </alternativeName>
    <alternativeName>
        <fullName evidence="4">EKC/KEOPS complex subunit bud32</fullName>
    </alternativeName>
</protein>
<keyword evidence="17" id="KW-1133">Transmembrane helix</keyword>
<gene>
    <name evidence="19" type="ORF">DL764_005938</name>
</gene>
<dbReference type="PROSITE" id="PS00107">
    <property type="entry name" value="PROTEIN_KINASE_ATP"/>
    <property type="match status" value="1"/>
</dbReference>
<comment type="catalytic activity">
    <reaction evidence="14">
        <text>L-seryl-[protein] + ATP = O-phospho-L-seryl-[protein] + ADP + H(+)</text>
        <dbReference type="Rhea" id="RHEA:17989"/>
        <dbReference type="Rhea" id="RHEA-COMP:9863"/>
        <dbReference type="Rhea" id="RHEA-COMP:11604"/>
        <dbReference type="ChEBI" id="CHEBI:15378"/>
        <dbReference type="ChEBI" id="CHEBI:29999"/>
        <dbReference type="ChEBI" id="CHEBI:30616"/>
        <dbReference type="ChEBI" id="CHEBI:83421"/>
        <dbReference type="ChEBI" id="CHEBI:456216"/>
        <dbReference type="EC" id="2.7.11.1"/>
    </reaction>
</comment>
<evidence type="ECO:0000256" key="16">
    <source>
        <dbReference type="SAM" id="MobiDB-lite"/>
    </source>
</evidence>
<evidence type="ECO:0000256" key="1">
    <source>
        <dbReference type="ARBA" id="ARBA00003747"/>
    </source>
</evidence>
<feature type="region of interest" description="Disordered" evidence="16">
    <location>
        <begin position="544"/>
        <end position="613"/>
    </location>
</feature>
<accession>A0A4Q4TAN8</accession>
<comment type="caution">
    <text evidence="19">The sequence shown here is derived from an EMBL/GenBank/DDBJ whole genome shotgun (WGS) entry which is preliminary data.</text>
</comment>
<organism evidence="19 20">
    <name type="scientific">Monosporascus ibericus</name>
    <dbReference type="NCBI Taxonomy" id="155417"/>
    <lineage>
        <taxon>Eukaryota</taxon>
        <taxon>Fungi</taxon>
        <taxon>Dikarya</taxon>
        <taxon>Ascomycota</taxon>
        <taxon>Pezizomycotina</taxon>
        <taxon>Sordariomycetes</taxon>
        <taxon>Xylariomycetidae</taxon>
        <taxon>Xylariales</taxon>
        <taxon>Xylariales incertae sedis</taxon>
        <taxon>Monosporascus</taxon>
    </lineage>
</organism>
<dbReference type="InterPro" id="IPR000719">
    <property type="entry name" value="Prot_kinase_dom"/>
</dbReference>
<evidence type="ECO:0000256" key="9">
    <source>
        <dbReference type="ARBA" id="ARBA00022777"/>
    </source>
</evidence>
<keyword evidence="20" id="KW-1185">Reference proteome</keyword>
<reference evidence="19 20" key="1">
    <citation type="submission" date="2018-06" db="EMBL/GenBank/DDBJ databases">
        <title>Complete Genomes of Monosporascus.</title>
        <authorList>
            <person name="Robinson A.J."/>
            <person name="Natvig D.O."/>
        </authorList>
    </citation>
    <scope>NUCLEOTIDE SEQUENCE [LARGE SCALE GENOMIC DNA]</scope>
    <source>
        <strain evidence="19 20">CBS 110550</strain>
    </source>
</reference>
<feature type="transmembrane region" description="Helical" evidence="17">
    <location>
        <begin position="648"/>
        <end position="669"/>
    </location>
</feature>
<dbReference type="AlphaFoldDB" id="A0A4Q4TAN8"/>
<dbReference type="SMART" id="SM00220">
    <property type="entry name" value="S_TKc"/>
    <property type="match status" value="1"/>
</dbReference>
<evidence type="ECO:0000256" key="11">
    <source>
        <dbReference type="ARBA" id="ARBA00030980"/>
    </source>
</evidence>
<feature type="compositionally biased region" description="Pro residues" evidence="16">
    <location>
        <begin position="588"/>
        <end position="608"/>
    </location>
</feature>
<evidence type="ECO:0000256" key="14">
    <source>
        <dbReference type="ARBA" id="ARBA00048679"/>
    </source>
</evidence>
<evidence type="ECO:0000313" key="20">
    <source>
        <dbReference type="Proteomes" id="UP000293360"/>
    </source>
</evidence>
<evidence type="ECO:0000256" key="12">
    <source>
        <dbReference type="ARBA" id="ARBA00033194"/>
    </source>
</evidence>
<dbReference type="PROSITE" id="PS50011">
    <property type="entry name" value="PROTEIN_KINASE_DOM"/>
    <property type="match status" value="1"/>
</dbReference>
<evidence type="ECO:0000256" key="6">
    <source>
        <dbReference type="ARBA" id="ARBA00022527"/>
    </source>
</evidence>
<feature type="region of interest" description="Disordered" evidence="16">
    <location>
        <begin position="1"/>
        <end position="69"/>
    </location>
</feature>
<evidence type="ECO:0000256" key="3">
    <source>
        <dbReference type="ARBA" id="ARBA00012513"/>
    </source>
</evidence>
<dbReference type="GO" id="GO:0005524">
    <property type="term" value="F:ATP binding"/>
    <property type="evidence" value="ECO:0007669"/>
    <property type="project" value="UniProtKB-UniRule"/>
</dbReference>
<keyword evidence="8 15" id="KW-0547">Nucleotide-binding</keyword>
<comment type="function">
    <text evidence="1">Component of the EKC/KEOPS complex that is required for the formation of a threonylcarbamoyl group on adenosine at position 37 (t(6)A37) in tRNAs that read codons beginning with adenine. The complex is probably involved in the transfer of the threonylcarbamoyl moiety of threonylcarbamoyl-AMP (TC-AMP) to the N6 group of A37. BUD32 has ATPase activity in the context of the EKC/KEOPS complex and likely plays a supporting role to the catalytic subunit KAE1. The EKC/KEOPS complex also promotes both telomere uncapping and telomere elongation. The complex is required for efficient recruitment of transcriptional coactivators.</text>
</comment>
<dbReference type="GO" id="GO:0005634">
    <property type="term" value="C:nucleus"/>
    <property type="evidence" value="ECO:0007669"/>
    <property type="project" value="TreeGrafter"/>
</dbReference>
<keyword evidence="9" id="KW-0418">Kinase</keyword>
<dbReference type="PANTHER" id="PTHR45646">
    <property type="entry name" value="SERINE/THREONINE-PROTEIN KINASE DOA-RELATED"/>
    <property type="match status" value="1"/>
</dbReference>
<evidence type="ECO:0000256" key="4">
    <source>
        <dbReference type="ARBA" id="ARBA00013948"/>
    </source>
</evidence>
<comment type="subunit">
    <text evidence="2">Component of the EKC/KEOPS complex composed of at least BUD32, CGI121, GON7, KAE1 and PCC1; the whole complex dimerizes.</text>
</comment>
<keyword evidence="17" id="KW-0472">Membrane</keyword>
<evidence type="ECO:0000256" key="5">
    <source>
        <dbReference type="ARBA" id="ARBA00019973"/>
    </source>
</evidence>
<keyword evidence="6" id="KW-0723">Serine/threonine-protein kinase</keyword>
<evidence type="ECO:0000256" key="8">
    <source>
        <dbReference type="ARBA" id="ARBA00022741"/>
    </source>
</evidence>
<dbReference type="InterPro" id="IPR017441">
    <property type="entry name" value="Protein_kinase_ATP_BS"/>
</dbReference>
<feature type="binding site" evidence="15">
    <location>
        <position position="137"/>
    </location>
    <ligand>
        <name>ATP</name>
        <dbReference type="ChEBI" id="CHEBI:30616"/>
    </ligand>
</feature>
<dbReference type="PANTHER" id="PTHR45646:SF11">
    <property type="entry name" value="SERINE_THREONINE-PROTEIN KINASE DOA"/>
    <property type="match status" value="1"/>
</dbReference>
<proteinExistence type="predicted"/>
<evidence type="ECO:0000256" key="2">
    <source>
        <dbReference type="ARBA" id="ARBA00011534"/>
    </source>
</evidence>
<keyword evidence="7" id="KW-0808">Transferase</keyword>